<dbReference type="InterPro" id="IPR007858">
    <property type="entry name" value="Dpy-30_motif"/>
</dbReference>
<proteinExistence type="predicted"/>
<gene>
    <name evidence="2" type="ORF">FOZ62_020337</name>
    <name evidence="3" type="ORF">FOZ63_030427</name>
</gene>
<accession>A0A7J6UJU0</accession>
<dbReference type="CDD" id="cd22967">
    <property type="entry name" value="DD_AK7"/>
    <property type="match status" value="1"/>
</dbReference>
<feature type="non-terminal residue" evidence="3">
    <location>
        <position position="261"/>
    </location>
</feature>
<keyword evidence="1" id="KW-0175">Coiled coil</keyword>
<evidence type="ECO:0000313" key="2">
    <source>
        <dbReference type="EMBL" id="KAF4737840.1"/>
    </source>
</evidence>
<dbReference type="Proteomes" id="UP000574390">
    <property type="component" value="Unassembled WGS sequence"/>
</dbReference>
<sequence>PYNYIPSKRTEDESKTIEMEREELRKKQAEDRVREEALAREAAEIEARRSQEAQRLSEVKKDEELVLEKHSRSLRHYLLENVMPTLKEGIVEACEKAPEDAVTFLADSSKGALEYYERPETPSHQPAGYWFEAPPLDNTGVNPLVRVPRAGYAKKLDILIGLVGKLNIPPATRPIHRDWFIRNGHGEELDKMQDVCKAARAAILDQYATFGALCHETYRISEAALKAAEHSDNDWDFDDSGYSFFLARPKKKDGPKGAIVA</sequence>
<evidence type="ECO:0000313" key="5">
    <source>
        <dbReference type="Proteomes" id="UP000574390"/>
    </source>
</evidence>
<dbReference type="Gene3D" id="1.20.890.10">
    <property type="entry name" value="cAMP-dependent protein kinase regulatory subunit, dimerization-anchoring domain"/>
    <property type="match status" value="1"/>
</dbReference>
<organism evidence="3 4">
    <name type="scientific">Perkinsus olseni</name>
    <name type="common">Perkinsus atlanticus</name>
    <dbReference type="NCBI Taxonomy" id="32597"/>
    <lineage>
        <taxon>Eukaryota</taxon>
        <taxon>Sar</taxon>
        <taxon>Alveolata</taxon>
        <taxon>Perkinsozoa</taxon>
        <taxon>Perkinsea</taxon>
        <taxon>Perkinsida</taxon>
        <taxon>Perkinsidae</taxon>
        <taxon>Perkinsus</taxon>
    </lineage>
</organism>
<dbReference type="EMBL" id="JABANO010002798">
    <property type="protein sequence ID" value="KAF4757306.1"/>
    <property type="molecule type" value="Genomic_DNA"/>
</dbReference>
<name>A0A7J6UJU0_PEROL</name>
<comment type="caution">
    <text evidence="3">The sequence shown here is derived from an EMBL/GenBank/DDBJ whole genome shotgun (WGS) entry which is preliminary data.</text>
</comment>
<protein>
    <submittedName>
        <fullName evidence="3">Uncharacterized protein</fullName>
    </submittedName>
</protein>
<keyword evidence="4" id="KW-1185">Reference proteome</keyword>
<reference evidence="4 5" key="1">
    <citation type="submission" date="2020-04" db="EMBL/GenBank/DDBJ databases">
        <title>Perkinsus olseni comparative genomics.</title>
        <authorList>
            <person name="Bogema D.R."/>
        </authorList>
    </citation>
    <scope>NUCLEOTIDE SEQUENCE [LARGE SCALE GENOMIC DNA]</scope>
    <source>
        <strain evidence="2">ATCC PRA-205</strain>
        <strain evidence="3 4">ATCC PRA-207</strain>
    </source>
</reference>
<feature type="coiled-coil region" evidence="1">
    <location>
        <begin position="7"/>
        <end position="62"/>
    </location>
</feature>
<dbReference type="EMBL" id="JABANM010011362">
    <property type="protein sequence ID" value="KAF4737840.1"/>
    <property type="molecule type" value="Genomic_DNA"/>
</dbReference>
<dbReference type="Pfam" id="PF05186">
    <property type="entry name" value="Dpy-30"/>
    <property type="match status" value="1"/>
</dbReference>
<evidence type="ECO:0000313" key="3">
    <source>
        <dbReference type="EMBL" id="KAF4757306.1"/>
    </source>
</evidence>
<dbReference type="Proteomes" id="UP000553632">
    <property type="component" value="Unassembled WGS sequence"/>
</dbReference>
<dbReference type="InterPro" id="IPR047499">
    <property type="entry name" value="DD_AK7"/>
</dbReference>
<evidence type="ECO:0000256" key="1">
    <source>
        <dbReference type="SAM" id="Coils"/>
    </source>
</evidence>
<evidence type="ECO:0000313" key="4">
    <source>
        <dbReference type="Proteomes" id="UP000553632"/>
    </source>
</evidence>
<dbReference type="AlphaFoldDB" id="A0A7J6UJU0"/>